<evidence type="ECO:0000313" key="2">
    <source>
        <dbReference type="Proteomes" id="UP000777438"/>
    </source>
</evidence>
<name>A0A9P8VW64_9HYPO</name>
<dbReference type="Proteomes" id="UP000777438">
    <property type="component" value="Unassembled WGS sequence"/>
</dbReference>
<accession>A0A9P8VW64</accession>
<dbReference type="OrthoDB" id="5144514at2759"/>
<dbReference type="AlphaFoldDB" id="A0A9P8VW64"/>
<dbReference type="PANTHER" id="PTHR36195:SF4">
    <property type="entry name" value="DOMAIN PROTEIN, PUTATIVE (AFU_ORTHOLOGUE AFUA_5G01990)-RELATED"/>
    <property type="match status" value="1"/>
</dbReference>
<dbReference type="InterPro" id="IPR006771">
    <property type="entry name" value="CetA-like"/>
</dbReference>
<comment type="caution">
    <text evidence="1">The sequence shown here is derived from an EMBL/GenBank/DDBJ whole genome shotgun (WGS) entry which is preliminary data.</text>
</comment>
<protein>
    <submittedName>
        <fullName evidence="1">Uncharacterized protein</fullName>
    </submittedName>
</protein>
<dbReference type="EMBL" id="JAGPYM010000024">
    <property type="protein sequence ID" value="KAH6881184.1"/>
    <property type="molecule type" value="Genomic_DNA"/>
</dbReference>
<evidence type="ECO:0000313" key="1">
    <source>
        <dbReference type="EMBL" id="KAH6881184.1"/>
    </source>
</evidence>
<sequence length="335" mass="36651">MSALLCKHPSVSQIVHIGILVDSKLGALHYDAGFPAKELFLELLTPWEWADEERKEILLKESNILLNVADYFKDGPTDVDQTVNGAKLIGTTDQVDGQRLVAISSGESPKDIGLIRGEGALFISANLWGDPKAWQFRDISEAAKDMKPFVAVLLGGIASCVAQSQAGVFNKCDFSVYLRSVQADKSSVVTLLPGESYHETYRHGVTYDAETGSDVTVGVSIKITTDQRLSQAASDGDRISAFDSSAVTQFEYTYDPTLYPGTDLYYDVSDINDVFPRQFCDYGVALKPDRSECPSVLCPPDCQKNCSAVYNYYNDFATHGCDSHASLTLFLCQGD</sequence>
<organism evidence="1 2">
    <name type="scientific">Thelonectria olida</name>
    <dbReference type="NCBI Taxonomy" id="1576542"/>
    <lineage>
        <taxon>Eukaryota</taxon>
        <taxon>Fungi</taxon>
        <taxon>Dikarya</taxon>
        <taxon>Ascomycota</taxon>
        <taxon>Pezizomycotina</taxon>
        <taxon>Sordariomycetes</taxon>
        <taxon>Hypocreomycetidae</taxon>
        <taxon>Hypocreales</taxon>
        <taxon>Nectriaceae</taxon>
        <taxon>Thelonectria</taxon>
    </lineage>
</organism>
<gene>
    <name evidence="1" type="ORF">B0T10DRAFT_581103</name>
</gene>
<proteinExistence type="predicted"/>
<dbReference type="Pfam" id="PF04681">
    <property type="entry name" value="Bys1"/>
    <property type="match status" value="1"/>
</dbReference>
<keyword evidence="2" id="KW-1185">Reference proteome</keyword>
<dbReference type="PANTHER" id="PTHR36195">
    <property type="entry name" value="DOMAIN PROTEIN, PUTATIVE (AFU_ORTHOLOGUE AFUA_5G01990)-RELATED-RELATED"/>
    <property type="match status" value="1"/>
</dbReference>
<reference evidence="1 2" key="1">
    <citation type="journal article" date="2021" name="Nat. Commun.">
        <title>Genetic determinants of endophytism in the Arabidopsis root mycobiome.</title>
        <authorList>
            <person name="Mesny F."/>
            <person name="Miyauchi S."/>
            <person name="Thiergart T."/>
            <person name="Pickel B."/>
            <person name="Atanasova L."/>
            <person name="Karlsson M."/>
            <person name="Huettel B."/>
            <person name="Barry K.W."/>
            <person name="Haridas S."/>
            <person name="Chen C."/>
            <person name="Bauer D."/>
            <person name="Andreopoulos W."/>
            <person name="Pangilinan J."/>
            <person name="LaButti K."/>
            <person name="Riley R."/>
            <person name="Lipzen A."/>
            <person name="Clum A."/>
            <person name="Drula E."/>
            <person name="Henrissat B."/>
            <person name="Kohler A."/>
            <person name="Grigoriev I.V."/>
            <person name="Martin F.M."/>
            <person name="Hacquard S."/>
        </authorList>
    </citation>
    <scope>NUCLEOTIDE SEQUENCE [LARGE SCALE GENOMIC DNA]</scope>
    <source>
        <strain evidence="1 2">MPI-CAGE-CH-0241</strain>
    </source>
</reference>